<protein>
    <submittedName>
        <fullName evidence="1">Uncharacterized protein</fullName>
    </submittedName>
</protein>
<dbReference type="RefSeq" id="WP_382168449.1">
    <property type="nucleotide sequence ID" value="NZ_JBHTBR010000005.1"/>
</dbReference>
<sequence length="112" mass="12127">MSLTTFKASSSFPCRAIPHAKSRCAALLNEEVALKGTSGISSSNAFAISNSPAKPADGEEKEIAYTWTIPQAPRIGINLKWMLANCFQVSNEDVTPYFKHEPLLNLNDGVAK</sequence>
<proteinExistence type="predicted"/>
<evidence type="ECO:0000313" key="2">
    <source>
        <dbReference type="Proteomes" id="UP001596492"/>
    </source>
</evidence>
<gene>
    <name evidence="1" type="ORF">ACFQS8_14075</name>
</gene>
<organism evidence="1 2">
    <name type="scientific">Hirschia litorea</name>
    <dbReference type="NCBI Taxonomy" id="1199156"/>
    <lineage>
        <taxon>Bacteria</taxon>
        <taxon>Pseudomonadati</taxon>
        <taxon>Pseudomonadota</taxon>
        <taxon>Alphaproteobacteria</taxon>
        <taxon>Hyphomonadales</taxon>
        <taxon>Hyphomonadaceae</taxon>
        <taxon>Hirschia</taxon>
    </lineage>
</organism>
<comment type="caution">
    <text evidence="1">The sequence shown here is derived from an EMBL/GenBank/DDBJ whole genome shotgun (WGS) entry which is preliminary data.</text>
</comment>
<evidence type="ECO:0000313" key="1">
    <source>
        <dbReference type="EMBL" id="MFC7292755.1"/>
    </source>
</evidence>
<accession>A0ABW2IPM9</accession>
<name>A0ABW2IPM9_9PROT</name>
<dbReference type="EMBL" id="JBHTBR010000005">
    <property type="protein sequence ID" value="MFC7292755.1"/>
    <property type="molecule type" value="Genomic_DNA"/>
</dbReference>
<keyword evidence="2" id="KW-1185">Reference proteome</keyword>
<reference evidence="2" key="1">
    <citation type="journal article" date="2019" name="Int. J. Syst. Evol. Microbiol.">
        <title>The Global Catalogue of Microorganisms (GCM) 10K type strain sequencing project: providing services to taxonomists for standard genome sequencing and annotation.</title>
        <authorList>
            <consortium name="The Broad Institute Genomics Platform"/>
            <consortium name="The Broad Institute Genome Sequencing Center for Infectious Disease"/>
            <person name="Wu L."/>
            <person name="Ma J."/>
        </authorList>
    </citation>
    <scope>NUCLEOTIDE SEQUENCE [LARGE SCALE GENOMIC DNA]</scope>
    <source>
        <strain evidence="2">CCUG 51308</strain>
    </source>
</reference>
<dbReference type="Proteomes" id="UP001596492">
    <property type="component" value="Unassembled WGS sequence"/>
</dbReference>